<dbReference type="Pfam" id="PF04836">
    <property type="entry name" value="IFRD_C"/>
    <property type="match status" value="1"/>
</dbReference>
<dbReference type="InterPro" id="IPR039777">
    <property type="entry name" value="IFRD"/>
</dbReference>
<dbReference type="Gene3D" id="1.25.10.10">
    <property type="entry name" value="Leucine-rich Repeat Variant"/>
    <property type="match status" value="1"/>
</dbReference>
<dbReference type="InterPro" id="IPR011989">
    <property type="entry name" value="ARM-like"/>
</dbReference>
<proteinExistence type="inferred from homology"/>
<dbReference type="SUPFAM" id="SSF48371">
    <property type="entry name" value="ARM repeat"/>
    <property type="match status" value="1"/>
</dbReference>
<gene>
    <name evidence="5" type="ORF">Din_002699</name>
</gene>
<dbReference type="PANTHER" id="PTHR12354:SF1">
    <property type="entry name" value="INTERFERON-RELATED DEVELOPMENTAL REGULATOR 1"/>
    <property type="match status" value="1"/>
</dbReference>
<evidence type="ECO:0000259" key="3">
    <source>
        <dbReference type="Pfam" id="PF04836"/>
    </source>
</evidence>
<dbReference type="InterPro" id="IPR016024">
    <property type="entry name" value="ARM-type_fold"/>
</dbReference>
<evidence type="ECO:0000313" key="5">
    <source>
        <dbReference type="EMBL" id="MPA33258.1"/>
    </source>
</evidence>
<dbReference type="InterPro" id="IPR006921">
    <property type="entry name" value="Interferon-rel_develop_reg_C"/>
</dbReference>
<feature type="compositionally biased region" description="Basic residues" evidence="2">
    <location>
        <begin position="1"/>
        <end position="10"/>
    </location>
</feature>
<reference evidence="5" key="1">
    <citation type="submission" date="2019-08" db="EMBL/GenBank/DDBJ databases">
        <title>Reference gene set and small RNA set construction with multiple tissues from Davidia involucrata Baill.</title>
        <authorList>
            <person name="Yang H."/>
            <person name="Zhou C."/>
            <person name="Li G."/>
            <person name="Wang J."/>
            <person name="Gao P."/>
            <person name="Wang M."/>
            <person name="Wang R."/>
            <person name="Zhao Y."/>
        </authorList>
    </citation>
    <scope>NUCLEOTIDE SEQUENCE</scope>
    <source>
        <tissue evidence="5">Mixed with DoveR01_LX</tissue>
    </source>
</reference>
<organism evidence="5">
    <name type="scientific">Davidia involucrata</name>
    <name type="common">Dove tree</name>
    <dbReference type="NCBI Taxonomy" id="16924"/>
    <lineage>
        <taxon>Eukaryota</taxon>
        <taxon>Viridiplantae</taxon>
        <taxon>Streptophyta</taxon>
        <taxon>Embryophyta</taxon>
        <taxon>Tracheophyta</taxon>
        <taxon>Spermatophyta</taxon>
        <taxon>Magnoliopsida</taxon>
        <taxon>eudicotyledons</taxon>
        <taxon>Gunneridae</taxon>
        <taxon>Pentapetalae</taxon>
        <taxon>asterids</taxon>
        <taxon>Cornales</taxon>
        <taxon>Nyssaceae</taxon>
        <taxon>Davidia</taxon>
    </lineage>
</organism>
<comment type="similarity">
    <text evidence="1">Belongs to the IFRD family.</text>
</comment>
<feature type="region of interest" description="Disordered" evidence="2">
    <location>
        <begin position="372"/>
        <end position="392"/>
    </location>
</feature>
<protein>
    <submittedName>
        <fullName evidence="5">Putative interferon-related developmental regulator 1</fullName>
    </submittedName>
</protein>
<evidence type="ECO:0000259" key="4">
    <source>
        <dbReference type="Pfam" id="PF05004"/>
    </source>
</evidence>
<feature type="domain" description="Interferon-related developmental regulator C-terminal" evidence="3">
    <location>
        <begin position="303"/>
        <end position="373"/>
    </location>
</feature>
<dbReference type="AlphaFoldDB" id="A0A5B6YNU7"/>
<dbReference type="PANTHER" id="PTHR12354">
    <property type="entry name" value="INTERFERON-RELATED DEVELOPMENTAL REGULATOR"/>
    <property type="match status" value="1"/>
</dbReference>
<feature type="region of interest" description="Disordered" evidence="2">
    <location>
        <begin position="1"/>
        <end position="29"/>
    </location>
</feature>
<dbReference type="EMBL" id="GHES01002699">
    <property type="protein sequence ID" value="MPA33258.1"/>
    <property type="molecule type" value="Transcribed_RNA"/>
</dbReference>
<feature type="domain" description="Interferon-related developmental regulator N-terminal" evidence="4">
    <location>
        <begin position="20"/>
        <end position="263"/>
    </location>
</feature>
<evidence type="ECO:0000256" key="2">
    <source>
        <dbReference type="SAM" id="MobiDB-lite"/>
    </source>
</evidence>
<sequence length="392" mass="44715">MANRSMKPRGGRVPTSTTEPTQKPKSKPKSLELLLEELFSKRGPTREEALSKIIEAFTEKMQHEFAENLFATLLHRCENCIKRGSAKEICLASQAIGLLAITIGYGDEAHEIYRDSVLTLSQALKSGPQTIRILECLAIVTFVGAEDFEDTERSMKIIWQFIYPGSDSNVGTNKHSAPVLAAAISAWSFLLTTMDGWRLDHKYWKGVIPYFSKLLEENESTRDVVIEALSLIFEKGFLEKFTSQATDSIHKEVSNFFEDESRLEMSINICGNALTFLTRCRLKKINFLKRFLGDGFVKHMLENELLHSVFDFTPKNNHHPDSQLYISENEEVTKRVFLPEVRKTDSFQRMYKSPNSILSKARTQLLKKKRMLAQMANEQSHQEEKGYGEDTA</sequence>
<dbReference type="Pfam" id="PF05004">
    <property type="entry name" value="IFRD"/>
    <property type="match status" value="1"/>
</dbReference>
<name>A0A5B6YNU7_DAVIN</name>
<feature type="compositionally biased region" description="Basic and acidic residues" evidence="2">
    <location>
        <begin position="380"/>
        <end position="392"/>
    </location>
</feature>
<dbReference type="InterPro" id="IPR007701">
    <property type="entry name" value="Interferon-rel_develop_reg_N"/>
</dbReference>
<accession>A0A5B6YNU7</accession>
<evidence type="ECO:0000256" key="1">
    <source>
        <dbReference type="ARBA" id="ARBA00008828"/>
    </source>
</evidence>